<accession>A0AAI9YWU6</accession>
<dbReference type="EMBL" id="MOOE01000007">
    <property type="protein sequence ID" value="KAK1527322.1"/>
    <property type="molecule type" value="Genomic_DNA"/>
</dbReference>
<gene>
    <name evidence="1" type="ORF">CCOS01_07584</name>
</gene>
<reference evidence="1 2" key="1">
    <citation type="submission" date="2016-10" db="EMBL/GenBank/DDBJ databases">
        <title>The genome sequence of Colletotrichum fioriniae PJ7.</title>
        <authorList>
            <person name="Baroncelli R."/>
        </authorList>
    </citation>
    <scope>NUCLEOTIDE SEQUENCE [LARGE SCALE GENOMIC DNA]</scope>
    <source>
        <strain evidence="1 2">IMI 309622</strain>
    </source>
</reference>
<protein>
    <submittedName>
        <fullName evidence="1">Uncharacterized protein</fullName>
    </submittedName>
</protein>
<dbReference type="GeneID" id="85339295"/>
<proteinExistence type="predicted"/>
<sequence>MISFFQSASPPRLGLLITWWPCIMRPYQHAKVLPTGPACWAATTIPDRSWVHQPIEIWPLHLLAAIELNNKSYQ</sequence>
<dbReference type="RefSeq" id="XP_060313640.1">
    <property type="nucleotide sequence ID" value="XM_060455748.1"/>
</dbReference>
<dbReference type="Proteomes" id="UP001240678">
    <property type="component" value="Unassembled WGS sequence"/>
</dbReference>
<keyword evidence="2" id="KW-1185">Reference proteome</keyword>
<dbReference type="AlphaFoldDB" id="A0AAI9YWU6"/>
<name>A0AAI9YWU6_9PEZI</name>
<evidence type="ECO:0000313" key="1">
    <source>
        <dbReference type="EMBL" id="KAK1527322.1"/>
    </source>
</evidence>
<comment type="caution">
    <text evidence="1">The sequence shown here is derived from an EMBL/GenBank/DDBJ whole genome shotgun (WGS) entry which is preliminary data.</text>
</comment>
<evidence type="ECO:0000313" key="2">
    <source>
        <dbReference type="Proteomes" id="UP001240678"/>
    </source>
</evidence>
<organism evidence="1 2">
    <name type="scientific">Colletotrichum costaricense</name>
    <dbReference type="NCBI Taxonomy" id="1209916"/>
    <lineage>
        <taxon>Eukaryota</taxon>
        <taxon>Fungi</taxon>
        <taxon>Dikarya</taxon>
        <taxon>Ascomycota</taxon>
        <taxon>Pezizomycotina</taxon>
        <taxon>Sordariomycetes</taxon>
        <taxon>Hypocreomycetidae</taxon>
        <taxon>Glomerellales</taxon>
        <taxon>Glomerellaceae</taxon>
        <taxon>Colletotrichum</taxon>
        <taxon>Colletotrichum acutatum species complex</taxon>
    </lineage>
</organism>